<dbReference type="EMBL" id="PVFZ01000074">
    <property type="protein sequence ID" value="PRF17564.1"/>
    <property type="molecule type" value="Genomic_DNA"/>
</dbReference>
<dbReference type="Gene3D" id="3.40.30.10">
    <property type="entry name" value="Glutaredoxin"/>
    <property type="match status" value="1"/>
</dbReference>
<dbReference type="PANTHER" id="PTHR44051">
    <property type="entry name" value="GLUTATHIONE S-TRANSFERASE-RELATED"/>
    <property type="match status" value="1"/>
</dbReference>
<dbReference type="Gene3D" id="1.20.1050.10">
    <property type="match status" value="1"/>
</dbReference>
<dbReference type="InterPro" id="IPR010987">
    <property type="entry name" value="Glutathione-S-Trfase_C-like"/>
</dbReference>
<protein>
    <submittedName>
        <fullName evidence="6">Glutathione S-transferase</fullName>
    </submittedName>
</protein>
<dbReference type="SFLD" id="SFLDG00358">
    <property type="entry name" value="Main_(cytGST)"/>
    <property type="match status" value="1"/>
</dbReference>
<comment type="caution">
    <text evidence="6">The sequence shown here is derived from an EMBL/GenBank/DDBJ whole genome shotgun (WGS) entry which is preliminary data.</text>
</comment>
<dbReference type="AlphaFoldDB" id="A0A8E2RQ83"/>
<reference evidence="5" key="2">
    <citation type="submission" date="2021-06" db="EMBL/GenBank/DDBJ databases">
        <title>A collection of bacterial strains from the Burkholderia cepacia Research Laboratory and Repository.</title>
        <authorList>
            <person name="Lipuma J."/>
            <person name="Spilker T."/>
        </authorList>
    </citation>
    <scope>NUCLEOTIDE SEQUENCE</scope>
    <source>
        <strain evidence="5">AU37435</strain>
    </source>
</reference>
<dbReference type="FunFam" id="3.40.30.10:FF:000039">
    <property type="entry name" value="Glutathione S-transferase domain"/>
    <property type="match status" value="1"/>
</dbReference>
<evidence type="ECO:0000259" key="3">
    <source>
        <dbReference type="PROSITE" id="PS50404"/>
    </source>
</evidence>
<dbReference type="PROSITE" id="PS50404">
    <property type="entry name" value="GST_NTER"/>
    <property type="match status" value="1"/>
</dbReference>
<dbReference type="PANTHER" id="PTHR44051:SF19">
    <property type="entry name" value="DISULFIDE-BOND OXIDOREDUCTASE YFCG"/>
    <property type="match status" value="1"/>
</dbReference>
<evidence type="ECO:0000313" key="6">
    <source>
        <dbReference type="EMBL" id="PRF17564.1"/>
    </source>
</evidence>
<dbReference type="SUPFAM" id="SSF52833">
    <property type="entry name" value="Thioredoxin-like"/>
    <property type="match status" value="1"/>
</dbReference>
<dbReference type="RefSeq" id="WP_006406750.1">
    <property type="nucleotide sequence ID" value="NZ_CADFDF010000008.1"/>
</dbReference>
<dbReference type="InterPro" id="IPR036249">
    <property type="entry name" value="Thioredoxin-like_sf"/>
</dbReference>
<proteinExistence type="inferred from homology"/>
<evidence type="ECO:0000313" key="5">
    <source>
        <dbReference type="EMBL" id="MBU9359356.1"/>
    </source>
</evidence>
<dbReference type="SFLD" id="SFLDS00019">
    <property type="entry name" value="Glutathione_Transferase_(cytos"/>
    <property type="match status" value="1"/>
</dbReference>
<dbReference type="InterPro" id="IPR036282">
    <property type="entry name" value="Glutathione-S-Trfase_C_sf"/>
</dbReference>
<evidence type="ECO:0000256" key="1">
    <source>
        <dbReference type="ARBA" id="ARBA00007409"/>
    </source>
</evidence>
<dbReference type="CDD" id="cd03180">
    <property type="entry name" value="GST_C_2"/>
    <property type="match status" value="1"/>
</dbReference>
<dbReference type="InterPro" id="IPR040079">
    <property type="entry name" value="Glutathione_S-Trfase"/>
</dbReference>
<dbReference type="PROSITE" id="PS50405">
    <property type="entry name" value="GST_CTER"/>
    <property type="match status" value="1"/>
</dbReference>
<evidence type="ECO:0000256" key="2">
    <source>
        <dbReference type="ARBA" id="ARBA00022679"/>
    </source>
</evidence>
<feature type="domain" description="GST C-terminal" evidence="4">
    <location>
        <begin position="94"/>
        <end position="215"/>
    </location>
</feature>
<dbReference type="InterPro" id="IPR004045">
    <property type="entry name" value="Glutathione_S-Trfase_N"/>
</dbReference>
<dbReference type="EMBL" id="JAHPMX010000016">
    <property type="protein sequence ID" value="MBU9359356.1"/>
    <property type="molecule type" value="Genomic_DNA"/>
</dbReference>
<comment type="similarity">
    <text evidence="1">Belongs to the GST superfamily.</text>
</comment>
<dbReference type="Proteomes" id="UP000237686">
    <property type="component" value="Unassembled WGS sequence"/>
</dbReference>
<gene>
    <name evidence="6" type="ORF">C6P98_28965</name>
    <name evidence="5" type="ORF">KTE52_23745</name>
</gene>
<feature type="domain" description="GST N-terminal" evidence="3">
    <location>
        <begin position="1"/>
        <end position="81"/>
    </location>
</feature>
<name>A0A8E2RQ83_9BURK</name>
<keyword evidence="2 6" id="KW-0808">Transferase</keyword>
<dbReference type="SUPFAM" id="SSF47616">
    <property type="entry name" value="GST C-terminal domain-like"/>
    <property type="match status" value="1"/>
</dbReference>
<accession>A0A8E2RQ83</accession>
<dbReference type="Proteomes" id="UP001196915">
    <property type="component" value="Unassembled WGS sequence"/>
</dbReference>
<reference evidence="6 7" key="1">
    <citation type="submission" date="2018-03" db="EMBL/GenBank/DDBJ databases">
        <authorList>
            <person name="Nguyen K."/>
            <person name="Fouts D."/>
            <person name="Sutton G."/>
        </authorList>
    </citation>
    <scope>NUCLEOTIDE SEQUENCE [LARGE SCALE GENOMIC DNA]</scope>
    <source>
        <strain evidence="6 7">AU17135</strain>
    </source>
</reference>
<dbReference type="Pfam" id="PF13409">
    <property type="entry name" value="GST_N_2"/>
    <property type="match status" value="1"/>
</dbReference>
<dbReference type="SFLD" id="SFLDG01150">
    <property type="entry name" value="Main.1:_Beta-like"/>
    <property type="match status" value="1"/>
</dbReference>
<evidence type="ECO:0000313" key="7">
    <source>
        <dbReference type="Proteomes" id="UP000237686"/>
    </source>
</evidence>
<evidence type="ECO:0000259" key="4">
    <source>
        <dbReference type="PROSITE" id="PS50405"/>
    </source>
</evidence>
<sequence>MLHILGKIPSINVRKVLWLCTELNLPFEREDWGAGFRSTDDPAYLALNPNGLVPVIRDGDFVLWESNAILRYLANRYGDRLGNGAVAPSLYPTDPQARARVDQWIDWQGTDLNRSWVGAFLGLVRKSPDHQDPAAIAQSIANWTKHMRVLNGQLDATGAFVAGEHFTIADIAIGLSVNRWFGTPFERPELPAVKRYADRLAAREGFKTYAGSANP</sequence>
<dbReference type="CDD" id="cd03047">
    <property type="entry name" value="GST_N_2"/>
    <property type="match status" value="1"/>
</dbReference>
<dbReference type="GO" id="GO:0016740">
    <property type="term" value="F:transferase activity"/>
    <property type="evidence" value="ECO:0007669"/>
    <property type="project" value="UniProtKB-KW"/>
</dbReference>
<organism evidence="6 7">
    <name type="scientific">Burkholderia multivorans</name>
    <dbReference type="NCBI Taxonomy" id="87883"/>
    <lineage>
        <taxon>Bacteria</taxon>
        <taxon>Pseudomonadati</taxon>
        <taxon>Pseudomonadota</taxon>
        <taxon>Betaproteobacteria</taxon>
        <taxon>Burkholderiales</taxon>
        <taxon>Burkholderiaceae</taxon>
        <taxon>Burkholderia</taxon>
        <taxon>Burkholderia cepacia complex</taxon>
    </lineage>
</organism>